<accession>A0A914E3Y6</accession>
<organism evidence="3 4">
    <name type="scientific">Acrobeloides nanus</name>
    <dbReference type="NCBI Taxonomy" id="290746"/>
    <lineage>
        <taxon>Eukaryota</taxon>
        <taxon>Metazoa</taxon>
        <taxon>Ecdysozoa</taxon>
        <taxon>Nematoda</taxon>
        <taxon>Chromadorea</taxon>
        <taxon>Rhabditida</taxon>
        <taxon>Tylenchina</taxon>
        <taxon>Cephalobomorpha</taxon>
        <taxon>Cephaloboidea</taxon>
        <taxon>Cephalobidae</taxon>
        <taxon>Acrobeloides</taxon>
    </lineage>
</organism>
<dbReference type="PANTHER" id="PTHR11188">
    <property type="entry name" value="ARRESTIN DOMAIN CONTAINING PROTEIN"/>
    <property type="match status" value="1"/>
</dbReference>
<sequence>MSSYCPNPADLFNNEGLMPTVALNVVFAENRIFTGEFLKGTVLLDSADPGTVVQEFFAEIKGMGKSGWVNVHTDKIYETEKEYLNSLVPLGHSGTMIRPGRHQFPFQVLIPESAPSSYESQFGTIRYAVKISLLTNSDQSTTSETFPFHVIARSYFEDVPLALMKQIEYKDEVDFTVCTFPFGTVYLRVTLPRTGFRLGELIQVKVHVRSCTRKALKDCRMQLILKSQFEAMSRYEHVNEKKLLEQMLDNVLLGRAKGRSETEFKTCDLKIPENGVPSQQSTRGDGDVNIIAISYVLRFVAKPGIETEIPIIVTSKGYREPTKSITSSAVAELRPARSNRRATIFESNDPNNPAVFYC</sequence>
<dbReference type="InterPro" id="IPR011021">
    <property type="entry name" value="Arrestin-like_N"/>
</dbReference>
<evidence type="ECO:0000313" key="4">
    <source>
        <dbReference type="WBParaSite" id="ACRNAN_scaffold546.g19457.t1"/>
    </source>
</evidence>
<dbReference type="GO" id="GO:0005737">
    <property type="term" value="C:cytoplasm"/>
    <property type="evidence" value="ECO:0007669"/>
    <property type="project" value="TreeGrafter"/>
</dbReference>
<dbReference type="Gene3D" id="2.60.40.640">
    <property type="match status" value="2"/>
</dbReference>
<dbReference type="PANTHER" id="PTHR11188:SF51">
    <property type="entry name" value="ARRESTIN DOMAIN-CONTAINING PROTEIN 15"/>
    <property type="match status" value="1"/>
</dbReference>
<evidence type="ECO:0000313" key="3">
    <source>
        <dbReference type="Proteomes" id="UP000887540"/>
    </source>
</evidence>
<dbReference type="Pfam" id="PF02752">
    <property type="entry name" value="Arrestin_C"/>
    <property type="match status" value="1"/>
</dbReference>
<protein>
    <submittedName>
        <fullName evidence="4">Arrestin C-terminal-like domain-containing protein</fullName>
    </submittedName>
</protein>
<dbReference type="Proteomes" id="UP000887540">
    <property type="component" value="Unplaced"/>
</dbReference>
<dbReference type="InterPro" id="IPR014756">
    <property type="entry name" value="Ig_E-set"/>
</dbReference>
<dbReference type="GO" id="GO:0015031">
    <property type="term" value="P:protein transport"/>
    <property type="evidence" value="ECO:0007669"/>
    <property type="project" value="TreeGrafter"/>
</dbReference>
<proteinExistence type="inferred from homology"/>
<dbReference type="Pfam" id="PF00339">
    <property type="entry name" value="Arrestin_N"/>
    <property type="match status" value="1"/>
</dbReference>
<reference evidence="4" key="1">
    <citation type="submission" date="2022-11" db="UniProtKB">
        <authorList>
            <consortium name="WormBaseParasite"/>
        </authorList>
    </citation>
    <scope>IDENTIFICATION</scope>
</reference>
<evidence type="ECO:0000259" key="2">
    <source>
        <dbReference type="SMART" id="SM01017"/>
    </source>
</evidence>
<dbReference type="InterPro" id="IPR011022">
    <property type="entry name" value="Arrestin_C-like"/>
</dbReference>
<evidence type="ECO:0000256" key="1">
    <source>
        <dbReference type="ARBA" id="ARBA00005298"/>
    </source>
</evidence>
<dbReference type="AlphaFoldDB" id="A0A914E3Y6"/>
<comment type="similarity">
    <text evidence="1">Belongs to the arrestin family.</text>
</comment>
<dbReference type="InterPro" id="IPR014752">
    <property type="entry name" value="Arrestin-like_C"/>
</dbReference>
<dbReference type="SMART" id="SM01017">
    <property type="entry name" value="Arrestin_C"/>
    <property type="match status" value="1"/>
</dbReference>
<name>A0A914E3Y6_9BILA</name>
<dbReference type="InterPro" id="IPR050357">
    <property type="entry name" value="Arrestin_domain-protein"/>
</dbReference>
<dbReference type="SUPFAM" id="SSF81296">
    <property type="entry name" value="E set domains"/>
    <property type="match status" value="2"/>
</dbReference>
<feature type="domain" description="Arrestin C-terminal-like" evidence="2">
    <location>
        <begin position="181"/>
        <end position="318"/>
    </location>
</feature>
<keyword evidence="3" id="KW-1185">Reference proteome</keyword>
<dbReference type="WBParaSite" id="ACRNAN_scaffold546.g19457.t1">
    <property type="protein sequence ID" value="ACRNAN_scaffold546.g19457.t1"/>
    <property type="gene ID" value="ACRNAN_scaffold546.g19457"/>
</dbReference>